<name>A0A5E5A4K9_9BURK</name>
<dbReference type="RefSeq" id="WP_150738762.1">
    <property type="nucleotide sequence ID" value="NZ_CABPSP010000008.1"/>
</dbReference>
<dbReference type="GO" id="GO:0019867">
    <property type="term" value="C:outer membrane"/>
    <property type="evidence" value="ECO:0007669"/>
    <property type="project" value="InterPro"/>
</dbReference>
<sequence>MNHVHCIVWSASLGMYQVASEIAAGRGRTSRSVDRRARRVAVAAAAALTAASGSATGQVQAGTVTNGDGSDTQIYIGAPAGGFPLSLPWEWDGTNLHVFNTGARSATLSDAFNAVTIDPAGTLTGAGYGLAIFAGSGGTVNNNGLISGSQYGVTVGGELTQLVNNGTITGGASAVQSNGTIHTITNTGTMRDGLNGINVTSLTVAAPAVTDVINNSGTLSGIQNGLLVAGGRIGTINNTRDGTTIGTIDGGIQGINNTSNGTVWGSIGRVQNDGVIHGATIGIANDQRIDTVHNGAQGTISGDAQFGIQNVGNINAIENGGLISGGQVGISGTAGTLWSITNAGTITGGTIGVLSAGSIVSLSNSGLIMTTGTVAGRAAVLNAGSIVELSNSGVIAANAGSGDAAGFHNAQSIFLLTNLAGGTISGDYGVLNKPTSAAVAILGTISNRGLITGASAGVNNVGGTIALLNNTNTIQGTGNGTSVYGVVNANTVIGGTTYGGSIVTLANYGLIRGVTGGIDNTGVISKIRNVMGGRIDGGATGIAIRSSGAGNIGTISNENGGVISGATAIQLDGGTIGQISNAGTILGNVKNFTAADLTISGASSDGIVGQPSSTGFGTLSGYGGTVGTISNPLSNVQFWGGKLVLNDNVQLGNTFTMYNTGATLHLDRAITISGNFQQNALGTLEIGVGSDATTTGSPGLDDGYGRLLVRGSTTLAAGSTIAFQSMGYNFAVGQRYIVIDTSGTANYNEGSLVYRVNGSTTLSAIGANVANGSNQDLVVTVVDASTATGGNNGGNSGGTGGTSSLPDARASATIASVPNALSALRGLLGYTGIGSAPLLHLFNATLGALGNNSTALANRVGKQLAPTQHVRAAGAATFDSMSVVNSRVNGLRLASAGGTGVATGDVGAGWGAWGQAFGGHASQSERESVDGYSANYGGLIVGVDRAFGERWRAGGAFQFSRTVINNDGSTSGNNTNVNAYGLIGYAGYTGEPWYVNLSGAAVMQRYNATRFVSMLGFDGAATGSFNGQQYVGSAEFGWPLALGRAVVTPLASLTYSHMNQSGYTETGGNGAALSVGGTNANSVRSALGVRLGVPFETSSGTWMPELTVRWVHEYNRTGVATGASFAADPVGQTGFTTVGATPVSNLADIALGLTLVRANNMSASIRYNLQAGSGFVSHTGIVRVQQRF</sequence>
<evidence type="ECO:0000259" key="1">
    <source>
        <dbReference type="PROSITE" id="PS51208"/>
    </source>
</evidence>
<dbReference type="SMART" id="SM00869">
    <property type="entry name" value="Autotransporter"/>
    <property type="match status" value="1"/>
</dbReference>
<dbReference type="NCBIfam" id="TIGR01414">
    <property type="entry name" value="autotrans_barl"/>
    <property type="match status" value="1"/>
</dbReference>
<dbReference type="InterPro" id="IPR036709">
    <property type="entry name" value="Autotransporte_beta_dom_sf"/>
</dbReference>
<dbReference type="Pfam" id="PF03797">
    <property type="entry name" value="Autotransporter"/>
    <property type="match status" value="1"/>
</dbReference>
<dbReference type="InterPro" id="IPR024973">
    <property type="entry name" value="ESPR"/>
</dbReference>
<dbReference type="AlphaFoldDB" id="A0A5E5A4K9"/>
<dbReference type="OrthoDB" id="5760545at2"/>
<organism evidence="2 3">
    <name type="scientific">Pandoraea anapnoica</name>
    <dbReference type="NCBI Taxonomy" id="2508301"/>
    <lineage>
        <taxon>Bacteria</taxon>
        <taxon>Pseudomonadati</taxon>
        <taxon>Pseudomonadota</taxon>
        <taxon>Betaproteobacteria</taxon>
        <taxon>Burkholderiales</taxon>
        <taxon>Burkholderiaceae</taxon>
        <taxon>Pandoraea</taxon>
    </lineage>
</organism>
<keyword evidence="3" id="KW-1185">Reference proteome</keyword>
<dbReference type="Pfam" id="PF13018">
    <property type="entry name" value="ESPR"/>
    <property type="match status" value="1"/>
</dbReference>
<dbReference type="InterPro" id="IPR006315">
    <property type="entry name" value="OM_autotransptr_brl_dom"/>
</dbReference>
<dbReference type="Proteomes" id="UP000383122">
    <property type="component" value="Unassembled WGS sequence"/>
</dbReference>
<dbReference type="EMBL" id="CABPSP010000008">
    <property type="protein sequence ID" value="VVE68166.1"/>
    <property type="molecule type" value="Genomic_DNA"/>
</dbReference>
<dbReference type="Gene3D" id="2.40.128.130">
    <property type="entry name" value="Autotransporter beta-domain"/>
    <property type="match status" value="1"/>
</dbReference>
<dbReference type="SUPFAM" id="SSF103515">
    <property type="entry name" value="Autotransporter"/>
    <property type="match status" value="1"/>
</dbReference>
<evidence type="ECO:0000313" key="3">
    <source>
        <dbReference type="Proteomes" id="UP000383122"/>
    </source>
</evidence>
<gene>
    <name evidence="2" type="ORF">PAN31117_02866</name>
</gene>
<proteinExistence type="predicted"/>
<dbReference type="PROSITE" id="PS51208">
    <property type="entry name" value="AUTOTRANSPORTER"/>
    <property type="match status" value="1"/>
</dbReference>
<evidence type="ECO:0000313" key="2">
    <source>
        <dbReference type="EMBL" id="VVE68166.1"/>
    </source>
</evidence>
<reference evidence="2 3" key="1">
    <citation type="submission" date="2019-08" db="EMBL/GenBank/DDBJ databases">
        <authorList>
            <person name="Peeters C."/>
        </authorList>
    </citation>
    <scope>NUCLEOTIDE SEQUENCE [LARGE SCALE GENOMIC DNA]</scope>
    <source>
        <strain evidence="2 3">LMG 31117</strain>
    </source>
</reference>
<protein>
    <submittedName>
        <fullName evidence="2">Autotransporter outer membrane beta-barrel domain-containing protein</fullName>
    </submittedName>
</protein>
<accession>A0A5E5A4K9</accession>
<dbReference type="InterPro" id="IPR005546">
    <property type="entry name" value="Autotransporte_beta"/>
</dbReference>
<feature type="domain" description="Autotransporter" evidence="1">
    <location>
        <begin position="905"/>
        <end position="1188"/>
    </location>
</feature>